<organism evidence="5 6">
    <name type="scientific">Nelumbo nucifera</name>
    <name type="common">Sacred lotus</name>
    <dbReference type="NCBI Taxonomy" id="4432"/>
    <lineage>
        <taxon>Eukaryota</taxon>
        <taxon>Viridiplantae</taxon>
        <taxon>Streptophyta</taxon>
        <taxon>Embryophyta</taxon>
        <taxon>Tracheophyta</taxon>
        <taxon>Spermatophyta</taxon>
        <taxon>Magnoliopsida</taxon>
        <taxon>Proteales</taxon>
        <taxon>Nelumbonaceae</taxon>
        <taxon>Nelumbo</taxon>
    </lineage>
</organism>
<name>A0A1U8BDK9_NELNU</name>
<dbReference type="PANTHER" id="PTHR14513">
    <property type="entry name" value="PROTECTION OF TELOMERES 1"/>
    <property type="match status" value="1"/>
</dbReference>
<dbReference type="SMART" id="SM00976">
    <property type="entry name" value="Telo_bind"/>
    <property type="match status" value="1"/>
</dbReference>
<dbReference type="InterPro" id="IPR011564">
    <property type="entry name" value="Telomer_end-bd_POT1/Cdc13"/>
</dbReference>
<sequence>MASRDEYKLLHIKDALTCINQRVNLVGAVFEFGVPRQSKGTDCFCTLKLIDESYQSPGFTVNVFAESMGKLPQVRSSGDIIQFCQVVIKAHHGEVYALFNKKFSSFALFEGKPNEDFTPYQVSLKFHMRGLGKDFITCLRTWLLGFRFDTGTRETMLLLREIHEGLRFDLVCKILHICELSKGEWMLFVWDGTDTPPLCFETKLEDEAKSPLPLQLEPSLLPRDILSAFPCVGTVLRVTVDQENEKLGLHLLDSGRWVKFINIICQARSGLWHGVLMLFTKIRLLANEDTIVKHREEFYKERVSSKLESMPLSCFPGPSHITETDYDDVRFATLMEVLTYSQVTAKFKCIVRIVATYPWQIEDFRSPLGIYRMRLTLEDPTARIHAYVYAEDGEKFFEGHPLVDVLKQKRNKLLGISERDDGTEDEKAPRNPPWVQCCIKSYYIDKSDAWGSRRYRIFATRMVG</sequence>
<dbReference type="GO" id="GO:0000783">
    <property type="term" value="C:nuclear telomere cap complex"/>
    <property type="evidence" value="ECO:0000318"/>
    <property type="project" value="GO_Central"/>
</dbReference>
<dbReference type="OrthoDB" id="2186770at2759"/>
<keyword evidence="4" id="KW-0238">DNA-binding</keyword>
<evidence type="ECO:0000256" key="2">
    <source>
        <dbReference type="ARBA" id="ARBA00022454"/>
    </source>
</evidence>
<reference evidence="6" key="1">
    <citation type="submission" date="2025-08" db="UniProtKB">
        <authorList>
            <consortium name="RefSeq"/>
        </authorList>
    </citation>
    <scope>IDENTIFICATION</scope>
</reference>
<dbReference type="Pfam" id="PF02765">
    <property type="entry name" value="POT1"/>
    <property type="match status" value="1"/>
</dbReference>
<dbReference type="FunCoup" id="A0A1U8BDK9">
    <property type="interactions" value="102"/>
</dbReference>
<evidence type="ECO:0000256" key="3">
    <source>
        <dbReference type="ARBA" id="ARBA00022895"/>
    </source>
</evidence>
<dbReference type="GO" id="GO:0016233">
    <property type="term" value="P:telomere capping"/>
    <property type="evidence" value="ECO:0000318"/>
    <property type="project" value="GO_Central"/>
</dbReference>
<dbReference type="KEGG" id="nnu:104609979"/>
<dbReference type="STRING" id="4432.A0A1U8BDK9"/>
<dbReference type="Gene3D" id="2.40.50.140">
    <property type="entry name" value="Nucleic acid-binding proteins"/>
    <property type="match status" value="2"/>
</dbReference>
<evidence type="ECO:0000313" key="6">
    <source>
        <dbReference type="RefSeq" id="XP_010274733.1"/>
    </source>
</evidence>
<evidence type="ECO:0000256" key="4">
    <source>
        <dbReference type="ARBA" id="ARBA00023125"/>
    </source>
</evidence>
<dbReference type="CDD" id="cd04497">
    <property type="entry name" value="hPOT1_OB1_like"/>
    <property type="match status" value="1"/>
</dbReference>
<dbReference type="SUPFAM" id="SSF50249">
    <property type="entry name" value="Nucleic acid-binding proteins"/>
    <property type="match status" value="2"/>
</dbReference>
<comment type="subcellular location">
    <subcellularLocation>
        <location evidence="1">Chromosome</location>
        <location evidence="1">Telomere</location>
    </subcellularLocation>
</comment>
<dbReference type="GeneID" id="104609979"/>
<dbReference type="OMA" id="IHAFLYA"/>
<keyword evidence="5" id="KW-1185">Reference proteome</keyword>
<proteinExistence type="predicted"/>
<dbReference type="GO" id="GO:0032210">
    <property type="term" value="P:regulation of telomere maintenance via telomerase"/>
    <property type="evidence" value="ECO:0000318"/>
    <property type="project" value="GO_Central"/>
</dbReference>
<evidence type="ECO:0000256" key="1">
    <source>
        <dbReference type="ARBA" id="ARBA00004574"/>
    </source>
</evidence>
<dbReference type="eggNOG" id="KOG4757">
    <property type="taxonomic scope" value="Eukaryota"/>
</dbReference>
<accession>A0A1U8BDK9</accession>
<dbReference type="GO" id="GO:0010521">
    <property type="term" value="F:telomerase inhibitor activity"/>
    <property type="evidence" value="ECO:0000318"/>
    <property type="project" value="GO_Central"/>
</dbReference>
<dbReference type="InterPro" id="IPR057620">
    <property type="entry name" value="POT1A/B-like_OB"/>
</dbReference>
<dbReference type="AlphaFoldDB" id="A0A1U8BDK9"/>
<dbReference type="RefSeq" id="XP_010274733.1">
    <property type="nucleotide sequence ID" value="XM_010276431.2"/>
</dbReference>
<dbReference type="Proteomes" id="UP000189703">
    <property type="component" value="Unplaced"/>
</dbReference>
<dbReference type="InterPro" id="IPR028389">
    <property type="entry name" value="POT1"/>
</dbReference>
<gene>
    <name evidence="6" type="primary">LOC104609979</name>
</gene>
<dbReference type="GO" id="GO:0098505">
    <property type="term" value="F:G-rich strand telomeric DNA binding"/>
    <property type="evidence" value="ECO:0000318"/>
    <property type="project" value="GO_Central"/>
</dbReference>
<keyword evidence="2" id="KW-0158">Chromosome</keyword>
<dbReference type="InterPro" id="IPR012340">
    <property type="entry name" value="NA-bd_OB-fold"/>
</dbReference>
<dbReference type="PANTHER" id="PTHR14513:SF0">
    <property type="entry name" value="PROTECTION OF TELOMERES PROTEIN 1"/>
    <property type="match status" value="1"/>
</dbReference>
<evidence type="ECO:0000313" key="5">
    <source>
        <dbReference type="Proteomes" id="UP000189703"/>
    </source>
</evidence>
<protein>
    <submittedName>
        <fullName evidence="6">Protection of telomeres protein 1b-like</fullName>
    </submittedName>
</protein>
<dbReference type="Pfam" id="PF25507">
    <property type="entry name" value="OB_POT1A"/>
    <property type="match status" value="1"/>
</dbReference>
<keyword evidence="3" id="KW-0779">Telomere</keyword>